<evidence type="ECO:0000313" key="3">
    <source>
        <dbReference type="EMBL" id="KEF61174.1"/>
    </source>
</evidence>
<accession>A0A072PM55</accession>
<dbReference type="Proteomes" id="UP000027920">
    <property type="component" value="Unassembled WGS sequence"/>
</dbReference>
<dbReference type="GeneID" id="25277680"/>
<name>A0A072PM55_9EURO</name>
<comment type="caution">
    <text evidence="3">The sequence shown here is derived from an EMBL/GenBank/DDBJ whole genome shotgun (WGS) entry which is preliminary data.</text>
</comment>
<protein>
    <submittedName>
        <fullName evidence="3">Uncharacterized protein</fullName>
    </submittedName>
</protein>
<dbReference type="RefSeq" id="XP_013263764.1">
    <property type="nucleotide sequence ID" value="XM_013408310.1"/>
</dbReference>
<dbReference type="OrthoDB" id="4161593at2759"/>
<keyword evidence="2" id="KW-0472">Membrane</keyword>
<proteinExistence type="predicted"/>
<reference evidence="3 4" key="1">
    <citation type="submission" date="2013-03" db="EMBL/GenBank/DDBJ databases">
        <title>The Genome Sequence of Exophiala aquamarina CBS 119918.</title>
        <authorList>
            <consortium name="The Broad Institute Genomics Platform"/>
            <person name="Cuomo C."/>
            <person name="de Hoog S."/>
            <person name="Gorbushina A."/>
            <person name="Walker B."/>
            <person name="Young S.K."/>
            <person name="Zeng Q."/>
            <person name="Gargeya S."/>
            <person name="Fitzgerald M."/>
            <person name="Haas B."/>
            <person name="Abouelleil A."/>
            <person name="Allen A.W."/>
            <person name="Alvarado L."/>
            <person name="Arachchi H.M."/>
            <person name="Berlin A.M."/>
            <person name="Chapman S.B."/>
            <person name="Gainer-Dewar J."/>
            <person name="Goldberg J."/>
            <person name="Griggs A."/>
            <person name="Gujja S."/>
            <person name="Hansen M."/>
            <person name="Howarth C."/>
            <person name="Imamovic A."/>
            <person name="Ireland A."/>
            <person name="Larimer J."/>
            <person name="McCowan C."/>
            <person name="Murphy C."/>
            <person name="Pearson M."/>
            <person name="Poon T.W."/>
            <person name="Priest M."/>
            <person name="Roberts A."/>
            <person name="Saif S."/>
            <person name="Shea T."/>
            <person name="Sisk P."/>
            <person name="Sykes S."/>
            <person name="Wortman J."/>
            <person name="Nusbaum C."/>
            <person name="Birren B."/>
        </authorList>
    </citation>
    <scope>NUCLEOTIDE SEQUENCE [LARGE SCALE GENOMIC DNA]</scope>
    <source>
        <strain evidence="3 4">CBS 119918</strain>
    </source>
</reference>
<feature type="transmembrane region" description="Helical" evidence="2">
    <location>
        <begin position="6"/>
        <end position="29"/>
    </location>
</feature>
<dbReference type="VEuPathDB" id="FungiDB:A1O9_02739"/>
<keyword evidence="2" id="KW-0812">Transmembrane</keyword>
<evidence type="ECO:0000313" key="4">
    <source>
        <dbReference type="Proteomes" id="UP000027920"/>
    </source>
</evidence>
<evidence type="ECO:0000256" key="1">
    <source>
        <dbReference type="SAM" id="MobiDB-lite"/>
    </source>
</evidence>
<evidence type="ECO:0000256" key="2">
    <source>
        <dbReference type="SAM" id="Phobius"/>
    </source>
</evidence>
<organism evidence="3 4">
    <name type="scientific">Exophiala aquamarina CBS 119918</name>
    <dbReference type="NCBI Taxonomy" id="1182545"/>
    <lineage>
        <taxon>Eukaryota</taxon>
        <taxon>Fungi</taxon>
        <taxon>Dikarya</taxon>
        <taxon>Ascomycota</taxon>
        <taxon>Pezizomycotina</taxon>
        <taxon>Eurotiomycetes</taxon>
        <taxon>Chaetothyriomycetidae</taxon>
        <taxon>Chaetothyriales</taxon>
        <taxon>Herpotrichiellaceae</taxon>
        <taxon>Exophiala</taxon>
    </lineage>
</organism>
<keyword evidence="4" id="KW-1185">Reference proteome</keyword>
<feature type="region of interest" description="Disordered" evidence="1">
    <location>
        <begin position="30"/>
        <end position="122"/>
    </location>
</feature>
<keyword evidence="2" id="KW-1133">Transmembrane helix</keyword>
<gene>
    <name evidence="3" type="ORF">A1O9_02739</name>
</gene>
<dbReference type="AlphaFoldDB" id="A0A072PM55"/>
<dbReference type="HOGENOM" id="CLU_112540_0_0_1"/>
<dbReference type="EMBL" id="AMGV01000002">
    <property type="protein sequence ID" value="KEF61174.1"/>
    <property type="molecule type" value="Genomic_DNA"/>
</dbReference>
<sequence>MIPTAALIVLAIVGVICTVTMMIAIWHSVSSSLNPPEPRNDEEQKVELSSNESTARLTIVTQARSQAPEAESPPPLAAGEIHPRSTIPSTKSPKKTDSMNEIIDIYSSRGNNGAAPAKLAPPRSTTFAEAKSKWAYFGLVEDQYAL</sequence>
<feature type="compositionally biased region" description="Polar residues" evidence="1">
    <location>
        <begin position="47"/>
        <end position="65"/>
    </location>
</feature>